<evidence type="ECO:0000313" key="2">
    <source>
        <dbReference type="Proteomes" id="UP000184488"/>
    </source>
</evidence>
<proteinExistence type="predicted"/>
<name>A0A1M6EYY2_9FLAO</name>
<dbReference type="PROSITE" id="PS51257">
    <property type="entry name" value="PROKAR_LIPOPROTEIN"/>
    <property type="match status" value="1"/>
</dbReference>
<gene>
    <name evidence="1" type="ORF">SAMN05444363_2036</name>
</gene>
<sequence>MKKIIALLTLSLFSCYEQEQKCEDFKTGKFQFTQEIEGKKMTSVFERNDSLQIETFNGKTDTASVRWVNDCEYVLQKLHPKNMQEKKAINIKILSTKENEYQFEYSFVGEAKKEKGTVTKIN</sequence>
<dbReference type="OrthoDB" id="1202013at2"/>
<evidence type="ECO:0008006" key="3">
    <source>
        <dbReference type="Google" id="ProtNLM"/>
    </source>
</evidence>
<protein>
    <recommendedName>
        <fullName evidence="3">DNA topoisomerase IV</fullName>
    </recommendedName>
</protein>
<dbReference type="EMBL" id="FQZI01000003">
    <property type="protein sequence ID" value="SHI90589.1"/>
    <property type="molecule type" value="Genomic_DNA"/>
</dbReference>
<reference evidence="2" key="1">
    <citation type="submission" date="2016-11" db="EMBL/GenBank/DDBJ databases">
        <authorList>
            <person name="Varghese N."/>
            <person name="Submissions S."/>
        </authorList>
    </citation>
    <scope>NUCLEOTIDE SEQUENCE [LARGE SCALE GENOMIC DNA]</scope>
    <source>
        <strain evidence="2">DSM 18829</strain>
    </source>
</reference>
<dbReference type="AlphaFoldDB" id="A0A1M6EYY2"/>
<dbReference type="Proteomes" id="UP000184488">
    <property type="component" value="Unassembled WGS sequence"/>
</dbReference>
<organism evidence="1 2">
    <name type="scientific">Flavobacterium terrae</name>
    <dbReference type="NCBI Taxonomy" id="415425"/>
    <lineage>
        <taxon>Bacteria</taxon>
        <taxon>Pseudomonadati</taxon>
        <taxon>Bacteroidota</taxon>
        <taxon>Flavobacteriia</taxon>
        <taxon>Flavobacteriales</taxon>
        <taxon>Flavobacteriaceae</taxon>
        <taxon>Flavobacterium</taxon>
    </lineage>
</organism>
<accession>A0A1M6EYY2</accession>
<keyword evidence="2" id="KW-1185">Reference proteome</keyword>
<dbReference type="RefSeq" id="WP_073311002.1">
    <property type="nucleotide sequence ID" value="NZ_FQZI01000003.1"/>
</dbReference>
<dbReference type="STRING" id="415425.SAMN05444363_2036"/>
<evidence type="ECO:0000313" key="1">
    <source>
        <dbReference type="EMBL" id="SHI90589.1"/>
    </source>
</evidence>